<feature type="compositionally biased region" description="Basic and acidic residues" evidence="6">
    <location>
        <begin position="482"/>
        <end position="492"/>
    </location>
</feature>
<feature type="compositionally biased region" description="Polar residues" evidence="6">
    <location>
        <begin position="670"/>
        <end position="681"/>
    </location>
</feature>
<feature type="domain" description="C2" evidence="7">
    <location>
        <begin position="272"/>
        <end position="388"/>
    </location>
</feature>
<dbReference type="EMBL" id="JAVYJV010000003">
    <property type="protein sequence ID" value="KAK4373997.1"/>
    <property type="molecule type" value="Genomic_DNA"/>
</dbReference>
<protein>
    <recommendedName>
        <fullName evidence="11">C2 domain-containing protein</fullName>
    </recommendedName>
</protein>
<dbReference type="InterPro" id="IPR031468">
    <property type="entry name" value="SMP_LBD"/>
</dbReference>
<evidence type="ECO:0000256" key="6">
    <source>
        <dbReference type="SAM" id="MobiDB-lite"/>
    </source>
</evidence>
<feature type="region of interest" description="Disordered" evidence="6">
    <location>
        <begin position="476"/>
        <end position="533"/>
    </location>
</feature>
<feature type="region of interest" description="Disordered" evidence="6">
    <location>
        <begin position="412"/>
        <end position="446"/>
    </location>
</feature>
<dbReference type="CDD" id="cd21669">
    <property type="entry name" value="SMP_SF"/>
    <property type="match status" value="1"/>
</dbReference>
<feature type="compositionally biased region" description="Basic and acidic residues" evidence="6">
    <location>
        <begin position="412"/>
        <end position="429"/>
    </location>
</feature>
<evidence type="ECO:0000256" key="4">
    <source>
        <dbReference type="ARBA" id="ARBA00023121"/>
    </source>
</evidence>
<evidence type="ECO:0000313" key="10">
    <source>
        <dbReference type="Proteomes" id="UP001291623"/>
    </source>
</evidence>
<feature type="domain" description="SMP-LTD" evidence="8">
    <location>
        <begin position="72"/>
        <end position="266"/>
    </location>
</feature>
<evidence type="ECO:0000256" key="3">
    <source>
        <dbReference type="ARBA" id="ARBA00023055"/>
    </source>
</evidence>
<comment type="subcellular location">
    <subcellularLocation>
        <location evidence="1">Membrane</location>
    </subcellularLocation>
</comment>
<dbReference type="CDD" id="cd00030">
    <property type="entry name" value="C2"/>
    <property type="match status" value="1"/>
</dbReference>
<dbReference type="SUPFAM" id="SSF49562">
    <property type="entry name" value="C2 domain (Calcium/lipid-binding domain, CaLB)"/>
    <property type="match status" value="1"/>
</dbReference>
<dbReference type="PANTHER" id="PTHR47042:SF5">
    <property type="entry name" value="C2 DOMAIN-CONTAINING PROTEIN"/>
    <property type="match status" value="1"/>
</dbReference>
<evidence type="ECO:0000256" key="2">
    <source>
        <dbReference type="ARBA" id="ARBA00022448"/>
    </source>
</evidence>
<evidence type="ECO:0000256" key="5">
    <source>
        <dbReference type="ARBA" id="ARBA00023136"/>
    </source>
</evidence>
<dbReference type="GO" id="GO:0016020">
    <property type="term" value="C:membrane"/>
    <property type="evidence" value="ECO:0007669"/>
    <property type="project" value="UniProtKB-SubCell"/>
</dbReference>
<feature type="compositionally biased region" description="Basic residues" evidence="6">
    <location>
        <begin position="615"/>
        <end position="628"/>
    </location>
</feature>
<feature type="region of interest" description="Disordered" evidence="6">
    <location>
        <begin position="546"/>
        <end position="570"/>
    </location>
</feature>
<keyword evidence="3" id="KW-0445">Lipid transport</keyword>
<dbReference type="AlphaFoldDB" id="A0AAE1SRD9"/>
<accession>A0AAE1SRD9</accession>
<dbReference type="GO" id="GO:0008289">
    <property type="term" value="F:lipid binding"/>
    <property type="evidence" value="ECO:0007669"/>
    <property type="project" value="UniProtKB-KW"/>
</dbReference>
<dbReference type="Pfam" id="PF00168">
    <property type="entry name" value="C2"/>
    <property type="match status" value="1"/>
</dbReference>
<dbReference type="Proteomes" id="UP001291623">
    <property type="component" value="Unassembled WGS sequence"/>
</dbReference>
<keyword evidence="5" id="KW-0472">Membrane</keyword>
<dbReference type="PANTHER" id="PTHR47042">
    <property type="entry name" value="C2 DOMAIN-CONTAINING PROTEIN-LIKE"/>
    <property type="match status" value="1"/>
</dbReference>
<keyword evidence="2" id="KW-0813">Transport</keyword>
<feature type="compositionally biased region" description="Polar residues" evidence="6">
    <location>
        <begin position="692"/>
        <end position="709"/>
    </location>
</feature>
<evidence type="ECO:0000259" key="7">
    <source>
        <dbReference type="PROSITE" id="PS50004"/>
    </source>
</evidence>
<name>A0AAE1SRD9_9SOLA</name>
<feature type="compositionally biased region" description="Basic and acidic residues" evidence="6">
    <location>
        <begin position="629"/>
        <end position="643"/>
    </location>
</feature>
<sequence length="709" mass="80133">MASILEATMIHHVCIVLILLWLLNSFNYGHLLAYFFSLIYLYLVHEQYVIRLKKKLQFEEKRQSNQRRVLSDSDSVRWLNHALEKIWPVFMEDIVSQKILLPIIPWFMKKYKPWTVKDIAVQHLYLGRSPPMFTEMRVLRESTGDDHLVLELGMNFRSADDMSAILAAKLRKRLGFGMVTKLHLLGMHVEGKVMVGVKFLRKWPFLGRMRVCFAEPPYFQMTVKPIFTHGLDVTELPGVAGWLDNLLAVAFEETLVEPNMLVVDMEKFVSPQPDESWFSVDAKEPIAHVILEVLEAEDLKPADLNGLADPYVKGNLGPYRFKTKTQKKTLAPQWQEEFKIPVCSWESPNNMLNIDVRDKDHFSQDDTLGDHSINVCDYKDGQRHDLWLSLRNVKVGRLHLAITVVEGSEKVTEQTYKAKTDNKQDRNSDEMDTTAEGCSLSTDLDKQSSKVADKFEPINIEGQQETGMWVHHPGSEVPQVWEPRKGKSRVIDGEVLGSDTNSSGSFKKTNRCDSTQGDESEETNGSKKPNILNRGIHKIGSMFHRSHKSEDNKSGNLGEPVSSPHANLKAVNSKEIGVKFIMDDSTLREDGKDEENNDQGNSSPNKGRVRDRAKNILKHAVSRKSSRKSKVESESTASERDLAVESDSSEDEYSLSVGSPLGRRFIASTGIENPNDNTVKSSGLVVDDKGSMKTTTEEVVQDKAMNSVS</sequence>
<evidence type="ECO:0000313" key="9">
    <source>
        <dbReference type="EMBL" id="KAK4373997.1"/>
    </source>
</evidence>
<keyword evidence="10" id="KW-1185">Reference proteome</keyword>
<dbReference type="PROSITE" id="PS51847">
    <property type="entry name" value="SMP"/>
    <property type="match status" value="1"/>
</dbReference>
<dbReference type="SMART" id="SM00239">
    <property type="entry name" value="C2"/>
    <property type="match status" value="1"/>
</dbReference>
<dbReference type="InterPro" id="IPR052847">
    <property type="entry name" value="Ext_Synaptotagmin/KAHRP-like"/>
</dbReference>
<keyword evidence="4" id="KW-0446">Lipid-binding</keyword>
<reference evidence="9" key="1">
    <citation type="submission" date="2023-12" db="EMBL/GenBank/DDBJ databases">
        <title>Genome assembly of Anisodus tanguticus.</title>
        <authorList>
            <person name="Wang Y.-J."/>
        </authorList>
    </citation>
    <scope>NUCLEOTIDE SEQUENCE</scope>
    <source>
        <strain evidence="9">KB-2021</strain>
        <tissue evidence="9">Leaf</tissue>
    </source>
</reference>
<organism evidence="9 10">
    <name type="scientific">Anisodus tanguticus</name>
    <dbReference type="NCBI Taxonomy" id="243964"/>
    <lineage>
        <taxon>Eukaryota</taxon>
        <taxon>Viridiplantae</taxon>
        <taxon>Streptophyta</taxon>
        <taxon>Embryophyta</taxon>
        <taxon>Tracheophyta</taxon>
        <taxon>Spermatophyta</taxon>
        <taxon>Magnoliopsida</taxon>
        <taxon>eudicotyledons</taxon>
        <taxon>Gunneridae</taxon>
        <taxon>Pentapetalae</taxon>
        <taxon>asterids</taxon>
        <taxon>lamiids</taxon>
        <taxon>Solanales</taxon>
        <taxon>Solanaceae</taxon>
        <taxon>Solanoideae</taxon>
        <taxon>Hyoscyameae</taxon>
        <taxon>Anisodus</taxon>
    </lineage>
</organism>
<evidence type="ECO:0000259" key="8">
    <source>
        <dbReference type="PROSITE" id="PS51847"/>
    </source>
</evidence>
<dbReference type="PROSITE" id="PS50004">
    <property type="entry name" value="C2"/>
    <property type="match status" value="1"/>
</dbReference>
<dbReference type="Gene3D" id="2.60.40.150">
    <property type="entry name" value="C2 domain"/>
    <property type="match status" value="1"/>
</dbReference>
<feature type="region of interest" description="Disordered" evidence="6">
    <location>
        <begin position="587"/>
        <end position="709"/>
    </location>
</feature>
<evidence type="ECO:0000256" key="1">
    <source>
        <dbReference type="ARBA" id="ARBA00004370"/>
    </source>
</evidence>
<gene>
    <name evidence="9" type="ORF">RND71_004674</name>
</gene>
<evidence type="ECO:0008006" key="11">
    <source>
        <dbReference type="Google" id="ProtNLM"/>
    </source>
</evidence>
<comment type="caution">
    <text evidence="9">The sequence shown here is derived from an EMBL/GenBank/DDBJ whole genome shotgun (WGS) entry which is preliminary data.</text>
</comment>
<dbReference type="InterPro" id="IPR000008">
    <property type="entry name" value="C2_dom"/>
</dbReference>
<feature type="compositionally biased region" description="Polar residues" evidence="6">
    <location>
        <begin position="498"/>
        <end position="515"/>
    </location>
</feature>
<proteinExistence type="predicted"/>
<dbReference type="GO" id="GO:0006869">
    <property type="term" value="P:lipid transport"/>
    <property type="evidence" value="ECO:0007669"/>
    <property type="project" value="UniProtKB-KW"/>
</dbReference>
<dbReference type="InterPro" id="IPR035892">
    <property type="entry name" value="C2_domain_sf"/>
</dbReference>